<reference evidence="3 4" key="1">
    <citation type="submission" date="2020-03" db="EMBL/GenBank/DDBJ databases">
        <title>Rubrivivax benzoatilyticus JA2 (sequenced after 10 years sub-culturing).</title>
        <authorList>
            <person name="Gupta D."/>
            <person name="Chintalapati S."/>
            <person name="Chintalapati V.R."/>
        </authorList>
    </citation>
    <scope>NUCLEOTIDE SEQUENCE [LARGE SCALE GENOMIC DNA]</scope>
    <source>
        <strain evidence="3 4">JA2-Mal</strain>
    </source>
</reference>
<keyword evidence="4" id="KW-1185">Reference proteome</keyword>
<evidence type="ECO:0000259" key="2">
    <source>
        <dbReference type="Pfam" id="PF13519"/>
    </source>
</evidence>
<dbReference type="EMBL" id="JAAOCD010000010">
    <property type="protein sequence ID" value="NHL00073.1"/>
    <property type="molecule type" value="Genomic_DNA"/>
</dbReference>
<dbReference type="Proteomes" id="UP000802098">
    <property type="component" value="Unassembled WGS sequence"/>
</dbReference>
<name>A0ABX0HYI4_9BURK</name>
<dbReference type="SUPFAM" id="SSF53300">
    <property type="entry name" value="vWA-like"/>
    <property type="match status" value="1"/>
</dbReference>
<accession>A0ABX0HYI4</accession>
<dbReference type="Gene3D" id="3.40.50.410">
    <property type="entry name" value="von Willebrand factor, type A domain"/>
    <property type="match status" value="1"/>
</dbReference>
<proteinExistence type="predicted"/>
<dbReference type="Pfam" id="PF13519">
    <property type="entry name" value="VWA_2"/>
    <property type="match status" value="1"/>
</dbReference>
<feature type="compositionally biased region" description="Low complexity" evidence="1">
    <location>
        <begin position="25"/>
        <end position="40"/>
    </location>
</feature>
<evidence type="ECO:0000256" key="1">
    <source>
        <dbReference type="SAM" id="MobiDB-lite"/>
    </source>
</evidence>
<feature type="domain" description="VWFA" evidence="2">
    <location>
        <begin position="73"/>
        <end position="172"/>
    </location>
</feature>
<evidence type="ECO:0000313" key="4">
    <source>
        <dbReference type="Proteomes" id="UP000802098"/>
    </source>
</evidence>
<comment type="caution">
    <text evidence="3">The sequence shown here is derived from an EMBL/GenBank/DDBJ whole genome shotgun (WGS) entry which is preliminary data.</text>
</comment>
<dbReference type="InterPro" id="IPR002035">
    <property type="entry name" value="VWF_A"/>
</dbReference>
<organism evidence="3 4">
    <name type="scientific">Rubrivivax benzoatilyticus</name>
    <dbReference type="NCBI Taxonomy" id="316997"/>
    <lineage>
        <taxon>Bacteria</taxon>
        <taxon>Pseudomonadati</taxon>
        <taxon>Pseudomonadota</taxon>
        <taxon>Betaproteobacteria</taxon>
        <taxon>Burkholderiales</taxon>
        <taxon>Sphaerotilaceae</taxon>
        <taxon>Rubrivivax</taxon>
    </lineage>
</organism>
<sequence length="224" mass="23170">MAPKSLGRRGPGRHAGLPRWPLPAPAGTLAGAAAARGGAPDWPRTLLAKGPRPLAPEHLRRRAAAAPPPRCHLVLLDSSGSMRRGGRLARAKGVAAWLVAQAARHGDDLGLLAFGGAGLQWLITPGPARRAAALRLPPLGGGGGTPLAQALAAAEPVLQRHPGAWLWLLSDGRCPGEPPAPRAAAQVVVVDHDDGPVAIGRCAAWAERWGARCVPAHQIQGERR</sequence>
<evidence type="ECO:0000313" key="3">
    <source>
        <dbReference type="EMBL" id="NHL00073.1"/>
    </source>
</evidence>
<protein>
    <submittedName>
        <fullName evidence="3">VWA domain-containing protein</fullName>
    </submittedName>
</protein>
<feature type="compositionally biased region" description="Basic residues" evidence="1">
    <location>
        <begin position="1"/>
        <end position="12"/>
    </location>
</feature>
<dbReference type="InterPro" id="IPR036465">
    <property type="entry name" value="vWFA_dom_sf"/>
</dbReference>
<gene>
    <name evidence="3" type="ORF">G7087_16955</name>
</gene>
<feature type="region of interest" description="Disordered" evidence="1">
    <location>
        <begin position="1"/>
        <end position="51"/>
    </location>
</feature>